<evidence type="ECO:0000313" key="1">
    <source>
        <dbReference type="EMBL" id="KKL81590.1"/>
    </source>
</evidence>
<accession>A0A0F9HIT4</accession>
<organism evidence="1">
    <name type="scientific">marine sediment metagenome</name>
    <dbReference type="NCBI Taxonomy" id="412755"/>
    <lineage>
        <taxon>unclassified sequences</taxon>
        <taxon>metagenomes</taxon>
        <taxon>ecological metagenomes</taxon>
    </lineage>
</organism>
<comment type="caution">
    <text evidence="1">The sequence shown here is derived from an EMBL/GenBank/DDBJ whole genome shotgun (WGS) entry which is preliminary data.</text>
</comment>
<reference evidence="1" key="1">
    <citation type="journal article" date="2015" name="Nature">
        <title>Complex archaea that bridge the gap between prokaryotes and eukaryotes.</title>
        <authorList>
            <person name="Spang A."/>
            <person name="Saw J.H."/>
            <person name="Jorgensen S.L."/>
            <person name="Zaremba-Niedzwiedzka K."/>
            <person name="Martijn J."/>
            <person name="Lind A.E."/>
            <person name="van Eijk R."/>
            <person name="Schleper C."/>
            <person name="Guy L."/>
            <person name="Ettema T.J."/>
        </authorList>
    </citation>
    <scope>NUCLEOTIDE SEQUENCE</scope>
</reference>
<gene>
    <name evidence="1" type="ORF">LCGC14_1993270</name>
</gene>
<dbReference type="EMBL" id="LAZR01022520">
    <property type="protein sequence ID" value="KKL81590.1"/>
    <property type="molecule type" value="Genomic_DNA"/>
</dbReference>
<protein>
    <submittedName>
        <fullName evidence="1">Uncharacterized protein</fullName>
    </submittedName>
</protein>
<sequence>MGYLHEFTCDKCGKQEHNDTGDSPFFWTNTGQTRALLCRECKDRYDDLVEANKAALAADLDAFLHVTPVPEETGE</sequence>
<name>A0A0F9HIT4_9ZZZZ</name>
<dbReference type="AlphaFoldDB" id="A0A0F9HIT4"/>
<proteinExistence type="predicted"/>